<dbReference type="PANTHER" id="PTHR48022">
    <property type="entry name" value="PLASTIDIC GLUCOSE TRANSPORTER 4"/>
    <property type="match status" value="1"/>
</dbReference>
<dbReference type="Pfam" id="PF00083">
    <property type="entry name" value="Sugar_tr"/>
    <property type="match status" value="1"/>
</dbReference>
<gene>
    <name evidence="6" type="ORF">C8F04DRAFT_45032</name>
</gene>
<evidence type="ECO:0000256" key="2">
    <source>
        <dbReference type="ARBA" id="ARBA00022692"/>
    </source>
</evidence>
<organism evidence="6 7">
    <name type="scientific">Mycena alexandri</name>
    <dbReference type="NCBI Taxonomy" id="1745969"/>
    <lineage>
        <taxon>Eukaryota</taxon>
        <taxon>Fungi</taxon>
        <taxon>Dikarya</taxon>
        <taxon>Basidiomycota</taxon>
        <taxon>Agaricomycotina</taxon>
        <taxon>Agaricomycetes</taxon>
        <taxon>Agaricomycetidae</taxon>
        <taxon>Agaricales</taxon>
        <taxon>Marasmiineae</taxon>
        <taxon>Mycenaceae</taxon>
        <taxon>Mycena</taxon>
    </lineage>
</organism>
<dbReference type="InterPro" id="IPR036259">
    <property type="entry name" value="MFS_trans_sf"/>
</dbReference>
<dbReference type="GO" id="GO:0005351">
    <property type="term" value="F:carbohydrate:proton symporter activity"/>
    <property type="evidence" value="ECO:0007669"/>
    <property type="project" value="TreeGrafter"/>
</dbReference>
<proteinExistence type="predicted"/>
<evidence type="ECO:0000256" key="1">
    <source>
        <dbReference type="ARBA" id="ARBA00004141"/>
    </source>
</evidence>
<keyword evidence="4 5" id="KW-0472">Membrane</keyword>
<evidence type="ECO:0008006" key="8">
    <source>
        <dbReference type="Google" id="ProtNLM"/>
    </source>
</evidence>
<evidence type="ECO:0000256" key="5">
    <source>
        <dbReference type="SAM" id="Phobius"/>
    </source>
</evidence>
<dbReference type="InterPro" id="IPR050360">
    <property type="entry name" value="MFS_Sugar_Transporters"/>
</dbReference>
<keyword evidence="7" id="KW-1185">Reference proteome</keyword>
<evidence type="ECO:0000256" key="4">
    <source>
        <dbReference type="ARBA" id="ARBA00023136"/>
    </source>
</evidence>
<dbReference type="AlphaFoldDB" id="A0AAD6SN14"/>
<feature type="transmembrane region" description="Helical" evidence="5">
    <location>
        <begin position="55"/>
        <end position="81"/>
    </location>
</feature>
<keyword evidence="2 5" id="KW-0812">Transmembrane</keyword>
<comment type="caution">
    <text evidence="6">The sequence shown here is derived from an EMBL/GenBank/DDBJ whole genome shotgun (WGS) entry which is preliminary data.</text>
</comment>
<keyword evidence="3 5" id="KW-1133">Transmembrane helix</keyword>
<evidence type="ECO:0000313" key="7">
    <source>
        <dbReference type="Proteomes" id="UP001218188"/>
    </source>
</evidence>
<reference evidence="6" key="1">
    <citation type="submission" date="2023-03" db="EMBL/GenBank/DDBJ databases">
        <title>Massive genome expansion in bonnet fungi (Mycena s.s.) driven by repeated elements and novel gene families across ecological guilds.</title>
        <authorList>
            <consortium name="Lawrence Berkeley National Laboratory"/>
            <person name="Harder C.B."/>
            <person name="Miyauchi S."/>
            <person name="Viragh M."/>
            <person name="Kuo A."/>
            <person name="Thoen E."/>
            <person name="Andreopoulos B."/>
            <person name="Lu D."/>
            <person name="Skrede I."/>
            <person name="Drula E."/>
            <person name="Henrissat B."/>
            <person name="Morin E."/>
            <person name="Kohler A."/>
            <person name="Barry K."/>
            <person name="LaButti K."/>
            <person name="Morin E."/>
            <person name="Salamov A."/>
            <person name="Lipzen A."/>
            <person name="Mereny Z."/>
            <person name="Hegedus B."/>
            <person name="Baldrian P."/>
            <person name="Stursova M."/>
            <person name="Weitz H."/>
            <person name="Taylor A."/>
            <person name="Grigoriev I.V."/>
            <person name="Nagy L.G."/>
            <person name="Martin F."/>
            <person name="Kauserud H."/>
        </authorList>
    </citation>
    <scope>NUCLEOTIDE SEQUENCE</scope>
    <source>
        <strain evidence="6">CBHHK200</strain>
    </source>
</reference>
<evidence type="ECO:0000313" key="6">
    <source>
        <dbReference type="EMBL" id="KAJ7029275.1"/>
    </source>
</evidence>
<sequence>MYVHRTVAALARHLADHQTDTRFGSTQYQPIPEDDRGRTPFKSQLDDFSRYRNSYLLACSVALGSLFYGYDIGLIGGVLALDSFQHYFGLDEMTPGERAWLNGNIVAILQLGCL</sequence>
<evidence type="ECO:0000256" key="3">
    <source>
        <dbReference type="ARBA" id="ARBA00022989"/>
    </source>
</evidence>
<accession>A0AAD6SN14</accession>
<protein>
    <recommendedName>
        <fullName evidence="8">Major facilitator superfamily (MFS) profile domain-containing protein</fullName>
    </recommendedName>
</protein>
<dbReference type="Gene3D" id="1.20.1250.20">
    <property type="entry name" value="MFS general substrate transporter like domains"/>
    <property type="match status" value="1"/>
</dbReference>
<name>A0AAD6SN14_9AGAR</name>
<dbReference type="Proteomes" id="UP001218188">
    <property type="component" value="Unassembled WGS sequence"/>
</dbReference>
<comment type="subcellular location">
    <subcellularLocation>
        <location evidence="1">Membrane</location>
        <topology evidence="1">Multi-pass membrane protein</topology>
    </subcellularLocation>
</comment>
<dbReference type="GO" id="GO:0016020">
    <property type="term" value="C:membrane"/>
    <property type="evidence" value="ECO:0007669"/>
    <property type="project" value="UniProtKB-SubCell"/>
</dbReference>
<dbReference type="PANTHER" id="PTHR48022:SF2">
    <property type="entry name" value="PLASTIDIC GLUCOSE TRANSPORTER 4"/>
    <property type="match status" value="1"/>
</dbReference>
<dbReference type="InterPro" id="IPR005828">
    <property type="entry name" value="MFS_sugar_transport-like"/>
</dbReference>
<dbReference type="EMBL" id="JARJCM010000103">
    <property type="protein sequence ID" value="KAJ7029275.1"/>
    <property type="molecule type" value="Genomic_DNA"/>
</dbReference>